<organism evidence="9 10">
    <name type="scientific">Cymbomonas tetramitiformis</name>
    <dbReference type="NCBI Taxonomy" id="36881"/>
    <lineage>
        <taxon>Eukaryota</taxon>
        <taxon>Viridiplantae</taxon>
        <taxon>Chlorophyta</taxon>
        <taxon>Pyramimonadophyceae</taxon>
        <taxon>Pyramimonadales</taxon>
        <taxon>Pyramimonadaceae</taxon>
        <taxon>Cymbomonas</taxon>
    </lineage>
</organism>
<dbReference type="Gene3D" id="3.40.390.10">
    <property type="entry name" value="Collagenase (Catalytic Domain)"/>
    <property type="match status" value="1"/>
</dbReference>
<dbReference type="GO" id="GO:0046872">
    <property type="term" value="F:metal ion binding"/>
    <property type="evidence" value="ECO:0007669"/>
    <property type="project" value="UniProtKB-UniRule"/>
</dbReference>
<comment type="caution">
    <text evidence="9">The sequence shown here is derived from an EMBL/GenBank/DDBJ whole genome shotgun (WGS) entry which is preliminary data.</text>
</comment>
<evidence type="ECO:0000256" key="7">
    <source>
        <dbReference type="RuleBase" id="RU003435"/>
    </source>
</evidence>
<dbReference type="AlphaFoldDB" id="A0AAE0G043"/>
<gene>
    <name evidence="9" type="ORF">CYMTET_23084</name>
</gene>
<feature type="domain" description="Peptidase M3A/M3B catalytic" evidence="8">
    <location>
        <begin position="274"/>
        <end position="742"/>
    </location>
</feature>
<evidence type="ECO:0000256" key="2">
    <source>
        <dbReference type="ARBA" id="ARBA00022670"/>
    </source>
</evidence>
<dbReference type="Gene3D" id="1.10.1370.10">
    <property type="entry name" value="Neurolysin, domain 3"/>
    <property type="match status" value="1"/>
</dbReference>
<evidence type="ECO:0000259" key="8">
    <source>
        <dbReference type="Pfam" id="PF01432"/>
    </source>
</evidence>
<evidence type="ECO:0000313" key="10">
    <source>
        <dbReference type="Proteomes" id="UP001190700"/>
    </source>
</evidence>
<accession>A0AAE0G043</accession>
<proteinExistence type="inferred from homology"/>
<protein>
    <recommendedName>
        <fullName evidence="8">Peptidase M3A/M3B catalytic domain-containing protein</fullName>
    </recommendedName>
</protein>
<dbReference type="GO" id="GO:0006518">
    <property type="term" value="P:peptide metabolic process"/>
    <property type="evidence" value="ECO:0007669"/>
    <property type="project" value="TreeGrafter"/>
</dbReference>
<dbReference type="EMBL" id="LGRX02011843">
    <property type="protein sequence ID" value="KAK3268416.1"/>
    <property type="molecule type" value="Genomic_DNA"/>
</dbReference>
<evidence type="ECO:0000256" key="3">
    <source>
        <dbReference type="ARBA" id="ARBA00022723"/>
    </source>
</evidence>
<dbReference type="Pfam" id="PF01432">
    <property type="entry name" value="Peptidase_M3"/>
    <property type="match status" value="1"/>
</dbReference>
<evidence type="ECO:0000256" key="6">
    <source>
        <dbReference type="ARBA" id="ARBA00023049"/>
    </source>
</evidence>
<dbReference type="CDD" id="cd06455">
    <property type="entry name" value="M3A_TOP"/>
    <property type="match status" value="1"/>
</dbReference>
<dbReference type="GO" id="GO:0006508">
    <property type="term" value="P:proteolysis"/>
    <property type="evidence" value="ECO:0007669"/>
    <property type="project" value="UniProtKB-KW"/>
</dbReference>
<dbReference type="GO" id="GO:0004222">
    <property type="term" value="F:metalloendopeptidase activity"/>
    <property type="evidence" value="ECO:0007669"/>
    <property type="project" value="InterPro"/>
</dbReference>
<keyword evidence="6 7" id="KW-0482">Metalloprotease</keyword>
<reference evidence="9 10" key="1">
    <citation type="journal article" date="2015" name="Genome Biol. Evol.">
        <title>Comparative Genomics of a Bacterivorous Green Alga Reveals Evolutionary Causalities and Consequences of Phago-Mixotrophic Mode of Nutrition.</title>
        <authorList>
            <person name="Burns J.A."/>
            <person name="Paasch A."/>
            <person name="Narechania A."/>
            <person name="Kim E."/>
        </authorList>
    </citation>
    <scope>NUCLEOTIDE SEQUENCE [LARGE SCALE GENOMIC DNA]</scope>
    <source>
        <strain evidence="9 10">PLY_AMNH</strain>
    </source>
</reference>
<keyword evidence="2 7" id="KW-0645">Protease</keyword>
<name>A0AAE0G043_9CHLO</name>
<dbReference type="SUPFAM" id="SSF55486">
    <property type="entry name" value="Metalloproteases ('zincins'), catalytic domain"/>
    <property type="match status" value="1"/>
</dbReference>
<dbReference type="Proteomes" id="UP001190700">
    <property type="component" value="Unassembled WGS sequence"/>
</dbReference>
<dbReference type="InterPro" id="IPR045090">
    <property type="entry name" value="Pept_M3A_M3B"/>
</dbReference>
<dbReference type="PANTHER" id="PTHR11804">
    <property type="entry name" value="PROTEASE M3 THIMET OLIGOPEPTIDASE-RELATED"/>
    <property type="match status" value="1"/>
</dbReference>
<sequence>MNLGVNSAAACACRLVAKCVSVRMSGCVSHGARSIGVSCAARLHEPLSSISRRPLTCHHNPRPRTERSASSYICGGKRGATRLENFKGARLPSGRITCCMGESSEMAFLEDAGTAPVFTSDITVQTIENLTADIQAHYLQALDRIEGLELAECTFGNTAGALAEAHGVAAERSASVTLPGFVHADKDVRAASNSAKDVLKKMFDTTFLRQRVYQRLAAVNLRDLPDGSEERRLTEGYLAAFERMGSALGLSPASEGSYNVSLKAPEMVPVTQMASSEAARKKMTEAKGRQCLEANRALLEEVLRLRHECATMLGHESHAEYAVAPKMAAHPDTAVSFQRRLVEQLRPALAADKARLLDLKQSEVAPAGGEQTSLQAWDTAYYTRVHKETLGVDETEIQKYFPMEHVKRETLRLYEELLCLRFQRLPEAQVWHNDVEAYAVYDDSDGEWQLCGHFFLDLHPRAGKYSHQCVYPLRPAYVHASEEARGDRVHPACVIIGNMTKSTSERPALMRFREVETFFHEFGHVVHCVCAKVKHSPFAWAWSAVPWPGGVQQDFLEVPSMMLENWMYSPDVLRRLSQHFERPDESLPADVIRSITESRSALCGLHYQRQLFLGMYDLAIHSGPVPYSYNGKHELDATQLYHEMMADIAGVKCPEGTFPAASWYHLCMGYDAGYYGYLWSEVYAADLFSEFHQSEAGCMNSALGRRYRDMILSRGAAEDGMGMLRGFLQREPSQQPFLERVGI</sequence>
<dbReference type="InterPro" id="IPR024079">
    <property type="entry name" value="MetalloPept_cat_dom_sf"/>
</dbReference>
<keyword evidence="4 7" id="KW-0378">Hydrolase</keyword>
<evidence type="ECO:0000256" key="1">
    <source>
        <dbReference type="ARBA" id="ARBA00006040"/>
    </source>
</evidence>
<evidence type="ECO:0000256" key="5">
    <source>
        <dbReference type="ARBA" id="ARBA00022833"/>
    </source>
</evidence>
<dbReference type="InterPro" id="IPR024077">
    <property type="entry name" value="Neurolysin/TOP_dom2"/>
</dbReference>
<keyword evidence="3 7" id="KW-0479">Metal-binding</keyword>
<dbReference type="InterPro" id="IPR001567">
    <property type="entry name" value="Pept_M3A_M3B_dom"/>
</dbReference>
<dbReference type="PANTHER" id="PTHR11804:SF82">
    <property type="entry name" value="THIMET OLIGOPEPTIDASE-RELATED"/>
    <property type="match status" value="1"/>
</dbReference>
<dbReference type="FunFam" id="3.40.390.10:FF:000074">
    <property type="entry name" value="Metalloprotease"/>
    <property type="match status" value="1"/>
</dbReference>
<keyword evidence="5 7" id="KW-0862">Zinc</keyword>
<keyword evidence="10" id="KW-1185">Reference proteome</keyword>
<evidence type="ECO:0000256" key="4">
    <source>
        <dbReference type="ARBA" id="ARBA00022801"/>
    </source>
</evidence>
<comment type="similarity">
    <text evidence="1 7">Belongs to the peptidase M3 family.</text>
</comment>
<comment type="cofactor">
    <cofactor evidence="7">
        <name>Zn(2+)</name>
        <dbReference type="ChEBI" id="CHEBI:29105"/>
    </cofactor>
    <text evidence="7">Binds 1 zinc ion.</text>
</comment>
<evidence type="ECO:0000313" key="9">
    <source>
        <dbReference type="EMBL" id="KAK3268416.1"/>
    </source>
</evidence>